<dbReference type="PANTHER" id="PTHR14237:SF19">
    <property type="entry name" value="MITOCHONDRIAL AMIDOXIME REDUCING COMPONENT 1"/>
    <property type="match status" value="1"/>
</dbReference>
<protein>
    <submittedName>
        <fullName evidence="2">MOSC domain-containing protein</fullName>
    </submittedName>
</protein>
<comment type="caution">
    <text evidence="2">The sequence shown here is derived from an EMBL/GenBank/DDBJ whole genome shotgun (WGS) entry which is preliminary data.</text>
</comment>
<dbReference type="InterPro" id="IPR011037">
    <property type="entry name" value="Pyrv_Knase-like_insert_dom_sf"/>
</dbReference>
<dbReference type="RefSeq" id="WP_130856335.1">
    <property type="nucleotide sequence ID" value="NZ_JBHLWO010000001.1"/>
</dbReference>
<proteinExistence type="predicted"/>
<evidence type="ECO:0000259" key="1">
    <source>
        <dbReference type="PROSITE" id="PS51340"/>
    </source>
</evidence>
<dbReference type="Proteomes" id="UP001589774">
    <property type="component" value="Unassembled WGS sequence"/>
</dbReference>
<sequence length="277" mass="31202">MLKISELFIYPIKSLGGIALSEAEVTDRGFKYDRRWMLIDENNQFLTQRVHPQMALFKLEMGGDGLSVTHPERGKMHIPFEPVEAQLSEVVIWEDTCQAVSVSREVDAWFSDALGLTCRLVYMPDSTTREVDQRYAPKGMITSFSDAYPFLIIGQASLDDLNARLEIALPMNRFRPNIVFTGGAAFEEDRMNHIRIGGTIDFYGVKLCARCVMTTIDQQSAKKAKEPLKTLASYRSREKKILFGQNLIHQGSGFVKVGDPLEVLSTHTEERFIVGGS</sequence>
<accession>A0ABV6HHV1</accession>
<gene>
    <name evidence="2" type="ORF">ACFFI0_08165</name>
</gene>
<dbReference type="SUPFAM" id="SSF50800">
    <property type="entry name" value="PK beta-barrel domain-like"/>
    <property type="match status" value="1"/>
</dbReference>
<reference evidence="2 3" key="1">
    <citation type="submission" date="2024-09" db="EMBL/GenBank/DDBJ databases">
        <authorList>
            <person name="Sun Q."/>
            <person name="Mori K."/>
        </authorList>
    </citation>
    <scope>NUCLEOTIDE SEQUENCE [LARGE SCALE GENOMIC DNA]</scope>
    <source>
        <strain evidence="2 3">CCM 7765</strain>
    </source>
</reference>
<dbReference type="InterPro" id="IPR005302">
    <property type="entry name" value="MoCF_Sase_C"/>
</dbReference>
<dbReference type="PANTHER" id="PTHR14237">
    <property type="entry name" value="MOLYBDOPTERIN COFACTOR SULFURASE MOSC"/>
    <property type="match status" value="1"/>
</dbReference>
<dbReference type="InterPro" id="IPR005303">
    <property type="entry name" value="MOCOS_middle"/>
</dbReference>
<organism evidence="2 3">
    <name type="scientific">Olivibacter oleidegradans</name>
    <dbReference type="NCBI Taxonomy" id="760123"/>
    <lineage>
        <taxon>Bacteria</taxon>
        <taxon>Pseudomonadati</taxon>
        <taxon>Bacteroidota</taxon>
        <taxon>Sphingobacteriia</taxon>
        <taxon>Sphingobacteriales</taxon>
        <taxon>Sphingobacteriaceae</taxon>
        <taxon>Olivibacter</taxon>
    </lineage>
</organism>
<dbReference type="Pfam" id="PF03473">
    <property type="entry name" value="MOSC"/>
    <property type="match status" value="1"/>
</dbReference>
<dbReference type="EMBL" id="JBHLWO010000001">
    <property type="protein sequence ID" value="MFC0318281.1"/>
    <property type="molecule type" value="Genomic_DNA"/>
</dbReference>
<dbReference type="SUPFAM" id="SSF141673">
    <property type="entry name" value="MOSC N-terminal domain-like"/>
    <property type="match status" value="1"/>
</dbReference>
<evidence type="ECO:0000313" key="3">
    <source>
        <dbReference type="Proteomes" id="UP001589774"/>
    </source>
</evidence>
<evidence type="ECO:0000313" key="2">
    <source>
        <dbReference type="EMBL" id="MFC0318281.1"/>
    </source>
</evidence>
<name>A0ABV6HHV1_9SPHI</name>
<keyword evidence="3" id="KW-1185">Reference proteome</keyword>
<dbReference type="Pfam" id="PF03476">
    <property type="entry name" value="MOSC_N"/>
    <property type="match status" value="1"/>
</dbReference>
<feature type="domain" description="MOSC" evidence="1">
    <location>
        <begin position="118"/>
        <end position="264"/>
    </location>
</feature>
<dbReference type="PROSITE" id="PS51340">
    <property type="entry name" value="MOSC"/>
    <property type="match status" value="1"/>
</dbReference>